<evidence type="ECO:0000313" key="1">
    <source>
        <dbReference type="EMBL" id="QTR52293.1"/>
    </source>
</evidence>
<evidence type="ECO:0000313" key="2">
    <source>
        <dbReference type="Proteomes" id="UP000672009"/>
    </source>
</evidence>
<dbReference type="EMBL" id="CP072793">
    <property type="protein sequence ID" value="QTR52293.1"/>
    <property type="molecule type" value="Genomic_DNA"/>
</dbReference>
<dbReference type="RefSeq" id="WP_210217845.1">
    <property type="nucleotide sequence ID" value="NZ_CP072793.1"/>
</dbReference>
<gene>
    <name evidence="1" type="ORF">J9260_11145</name>
</gene>
<dbReference type="Proteomes" id="UP000672009">
    <property type="component" value="Chromosome"/>
</dbReference>
<keyword evidence="2" id="KW-1185">Reference proteome</keyword>
<name>A0A975IG85_9GAMM</name>
<proteinExistence type="predicted"/>
<dbReference type="KEGG" id="tun:J9260_11145"/>
<organism evidence="1 2">
    <name type="scientific">Thiothrix unzii</name>
    <dbReference type="NCBI Taxonomy" id="111769"/>
    <lineage>
        <taxon>Bacteria</taxon>
        <taxon>Pseudomonadati</taxon>
        <taxon>Pseudomonadota</taxon>
        <taxon>Gammaproteobacteria</taxon>
        <taxon>Thiotrichales</taxon>
        <taxon>Thiotrichaceae</taxon>
        <taxon>Thiothrix</taxon>
    </lineage>
</organism>
<reference evidence="1" key="1">
    <citation type="submission" date="2021-04" db="EMBL/GenBank/DDBJ databases">
        <title>Genomics, taxonomy and metabolism of representatives of sulfur bacteria of the genus Thiothrix: Thiothrix fructosivorans QT, Thiothrix unzii A1T and three new species, Thiothrix subterranea sp. nov., Thiothrix litoralis sp. nov. and 'Candidatus Thiothrix anitrata' sp. nov.</title>
        <authorList>
            <person name="Ravin N.V."/>
            <person name="Smolyakov D."/>
            <person name="Rudenko T.S."/>
            <person name="Mardanov A.V."/>
            <person name="Beletsky A.V."/>
            <person name="Markov N.D."/>
            <person name="Fomenkov A.I."/>
            <person name="Roberts R.J."/>
            <person name="Karnachuk O.V."/>
            <person name="Novikov A."/>
            <person name="Grabovich M.Y."/>
        </authorList>
    </citation>
    <scope>NUCLEOTIDE SEQUENCE</scope>
    <source>
        <strain evidence="1">A1</strain>
    </source>
</reference>
<dbReference type="AlphaFoldDB" id="A0A975IG85"/>
<accession>A0A975IG85</accession>
<sequence length="110" mass="12623">MDNKKADPATESTLTNLPADNTAIRIACPYEHRLLSQLLRGQTSRKILDGIIGTTNTPEYVRRLREREKGGIYIAMEWVSGLNRDGRKVRWGEYYLLPDDYDRVRLSLGV</sequence>
<protein>
    <submittedName>
        <fullName evidence="1">Uncharacterized protein</fullName>
    </submittedName>
</protein>